<dbReference type="KEGG" id="vg:5469747"/>
<reference evidence="2 3" key="1">
    <citation type="journal article" date="2007" name="Virology">
        <title>Sequence and annotation of the 314-kb MT325 and the 321-kb FR483 viruses that infect Chlorella Pbi.</title>
        <authorList>
            <person name="Fitzgerald L.A."/>
            <person name="Graves M.V."/>
            <person name="Li X."/>
            <person name="Feldblyum T."/>
            <person name="Hartigan J."/>
            <person name="Van Etten J.L."/>
        </authorList>
    </citation>
    <scope>NUCLEOTIDE SEQUENCE [LARGE SCALE GENOMIC DNA]</scope>
    <source>
        <strain evidence="2 3">FR483</strain>
    </source>
</reference>
<sequence>MVWMPISFPRSVCPSPRHLSLPPSLCPPSRRSSRRSPLKLQSLWTPRCLRQWTGFSTLTMSGAHATRK</sequence>
<dbReference type="Proteomes" id="UP000204095">
    <property type="component" value="Segment"/>
</dbReference>
<evidence type="ECO:0000256" key="1">
    <source>
        <dbReference type="SAM" id="MobiDB-lite"/>
    </source>
</evidence>
<protein>
    <submittedName>
        <fullName evidence="2">Uncharacterized protein n657L</fullName>
    </submittedName>
</protein>
<feature type="region of interest" description="Disordered" evidence="1">
    <location>
        <begin position="17"/>
        <end position="37"/>
    </location>
</feature>
<gene>
    <name evidence="2" type="primary">n657L</name>
    <name evidence="2" type="ORF">FR483_n657L</name>
</gene>
<dbReference type="RefSeq" id="YP_001426289.1">
    <property type="nucleotide sequence ID" value="NC_008603.1"/>
</dbReference>
<name>A7J811_PBCVF</name>
<organism evidence="2 3">
    <name type="scientific">Paramecium bursaria Chlorella virus FR483</name>
    <name type="common">PBCV-FR483</name>
    <dbReference type="NCBI Taxonomy" id="399781"/>
    <lineage>
        <taxon>Viruses</taxon>
        <taxon>Varidnaviria</taxon>
        <taxon>Bamfordvirae</taxon>
        <taxon>Nucleocytoviricota</taxon>
        <taxon>Megaviricetes</taxon>
        <taxon>Algavirales</taxon>
        <taxon>Phycodnaviridae</taxon>
        <taxon>Chlorovirus</taxon>
        <taxon>Chlorovirus conductrix</taxon>
        <taxon>Paramecium bursaria Chlorella virus A1</taxon>
    </lineage>
</organism>
<organismHost>
    <name type="scientific">Paramecium bursaria</name>
    <dbReference type="NCBI Taxonomy" id="74790"/>
</organismHost>
<proteinExistence type="predicted"/>
<dbReference type="GeneID" id="5469747"/>
<evidence type="ECO:0000313" key="2">
    <source>
        <dbReference type="EMBL" id="ABT15942.1"/>
    </source>
</evidence>
<feature type="compositionally biased region" description="Low complexity" evidence="1">
    <location>
        <begin position="17"/>
        <end position="30"/>
    </location>
</feature>
<evidence type="ECO:0000313" key="3">
    <source>
        <dbReference type="Proteomes" id="UP000204095"/>
    </source>
</evidence>
<accession>A7J811</accession>
<dbReference type="EMBL" id="DQ890022">
    <property type="protein sequence ID" value="ABT15942.1"/>
    <property type="molecule type" value="Genomic_DNA"/>
</dbReference>